<keyword evidence="2" id="KW-1185">Reference proteome</keyword>
<dbReference type="AlphaFoldDB" id="A0A3D9BNQ6"/>
<name>A0A3D9BNQ6_9FLAO</name>
<evidence type="ECO:0008006" key="3">
    <source>
        <dbReference type="Google" id="ProtNLM"/>
    </source>
</evidence>
<organism evidence="1 2">
    <name type="scientific">Chryseobacterium piscium</name>
    <dbReference type="NCBI Taxonomy" id="333702"/>
    <lineage>
        <taxon>Bacteria</taxon>
        <taxon>Pseudomonadati</taxon>
        <taxon>Bacteroidota</taxon>
        <taxon>Flavobacteriia</taxon>
        <taxon>Flavobacteriales</taxon>
        <taxon>Weeksellaceae</taxon>
        <taxon>Chryseobacterium group</taxon>
        <taxon>Chryseobacterium</taxon>
    </lineage>
</organism>
<gene>
    <name evidence="1" type="ORF">DRF62_07335</name>
</gene>
<dbReference type="EMBL" id="QNVS01000016">
    <property type="protein sequence ID" value="REC55072.1"/>
    <property type="molecule type" value="Genomic_DNA"/>
</dbReference>
<dbReference type="Proteomes" id="UP000256512">
    <property type="component" value="Unassembled WGS sequence"/>
</dbReference>
<dbReference type="RefSeq" id="WP_115949740.1">
    <property type="nucleotide sequence ID" value="NZ_QNVS01000016.1"/>
</dbReference>
<evidence type="ECO:0000313" key="2">
    <source>
        <dbReference type="Proteomes" id="UP000256512"/>
    </source>
</evidence>
<accession>A0A3D9BNQ6</accession>
<evidence type="ECO:0000313" key="1">
    <source>
        <dbReference type="EMBL" id="REC55072.1"/>
    </source>
</evidence>
<protein>
    <recommendedName>
        <fullName evidence="3">HNH nuclease domain-containing protein</fullName>
    </recommendedName>
</protein>
<sequence length="253" mass="30140">MIYDFRKGSSAIYISSLLHVDYDYDLEEYELSQEELEFDEIGFIQKGKKNGFERLGIFLPDYRNEKYNQDPSLHIYNCDTTEDLSRRMKVSNSSKNTYYSKDQQKLITANLEICKKCARNLRKRYNLNLGTNTFNNFVLALEESEKRQTITDKSGYILNWKQVSYCFRETKNFTCEKCSFKATNNLEKRFLHTHHVNKDKTNNCRYNLQCLCVECHSNVDEYHREKFSFEGLKPLTDFLAFKEQKKHKSKNTQ</sequence>
<reference evidence="1 2" key="1">
    <citation type="journal article" date="2006" name="Int. J. Syst. Evol. Microbiol.">
        <title>Chryseobacterium piscium sp. nov., isolated from fish of the South Atlantic Ocean off South Africa.</title>
        <authorList>
            <person name="de Beer H."/>
            <person name="Hugo C.J."/>
            <person name="Jooste P.J."/>
            <person name="Vancanneyt M."/>
            <person name="Coenye T."/>
            <person name="Vandamme P."/>
        </authorList>
    </citation>
    <scope>NUCLEOTIDE SEQUENCE [LARGE SCALE GENOMIC DNA]</scope>
    <source>
        <strain evidence="1 2">CCUG 51923</strain>
    </source>
</reference>
<comment type="caution">
    <text evidence="1">The sequence shown here is derived from an EMBL/GenBank/DDBJ whole genome shotgun (WGS) entry which is preliminary data.</text>
</comment>
<proteinExistence type="predicted"/>